<dbReference type="FunFam" id="3.30.160.60:FF:000624">
    <property type="entry name" value="zinc finger protein 697"/>
    <property type="match status" value="1"/>
</dbReference>
<evidence type="ECO:0000259" key="12">
    <source>
        <dbReference type="PROSITE" id="PS50157"/>
    </source>
</evidence>
<dbReference type="Gene3D" id="3.30.160.60">
    <property type="entry name" value="Classic Zinc Finger"/>
    <property type="match status" value="7"/>
</dbReference>
<evidence type="ECO:0000256" key="3">
    <source>
        <dbReference type="ARBA" id="ARBA00022737"/>
    </source>
</evidence>
<keyword evidence="7" id="KW-0238">DNA-binding</keyword>
<dbReference type="GO" id="GO:0000978">
    <property type="term" value="F:RNA polymerase II cis-regulatory region sequence-specific DNA binding"/>
    <property type="evidence" value="ECO:0007669"/>
    <property type="project" value="TreeGrafter"/>
</dbReference>
<feature type="domain" description="C2H2-type" evidence="12">
    <location>
        <begin position="264"/>
        <end position="291"/>
    </location>
</feature>
<dbReference type="AlphaFoldDB" id="U4UDI1"/>
<name>U4UDI1_DENPD</name>
<dbReference type="FunFam" id="3.30.160.60:FF:000325">
    <property type="entry name" value="ZFP90 zinc finger protein"/>
    <property type="match status" value="2"/>
</dbReference>
<reference evidence="13 14" key="1">
    <citation type="journal article" date="2013" name="Genome Biol.">
        <title>Draft genome of the mountain pine beetle, Dendroctonus ponderosae Hopkins, a major forest pest.</title>
        <authorList>
            <person name="Keeling C.I."/>
            <person name="Yuen M.M."/>
            <person name="Liao N.Y."/>
            <person name="Docking T.R."/>
            <person name="Chan S.K."/>
            <person name="Taylor G.A."/>
            <person name="Palmquist D.L."/>
            <person name="Jackman S.D."/>
            <person name="Nguyen A."/>
            <person name="Li M."/>
            <person name="Henderson H."/>
            <person name="Janes J.K."/>
            <person name="Zhao Y."/>
            <person name="Pandoh P."/>
            <person name="Moore R."/>
            <person name="Sperling F.A."/>
            <person name="Huber D.P."/>
            <person name="Birol I."/>
            <person name="Jones S.J."/>
            <person name="Bohlmann J."/>
        </authorList>
    </citation>
    <scope>NUCLEOTIDE SEQUENCE</scope>
</reference>
<dbReference type="Pfam" id="PF13912">
    <property type="entry name" value="zf-C2H2_6"/>
    <property type="match status" value="3"/>
</dbReference>
<dbReference type="SUPFAM" id="SSF57667">
    <property type="entry name" value="beta-beta-alpha zinc fingers"/>
    <property type="match status" value="5"/>
</dbReference>
<dbReference type="PANTHER" id="PTHR24388">
    <property type="entry name" value="ZINC FINGER PROTEIN"/>
    <property type="match status" value="1"/>
</dbReference>
<evidence type="ECO:0000313" key="13">
    <source>
        <dbReference type="EMBL" id="ERL90348.1"/>
    </source>
</evidence>
<feature type="domain" description="C2H2-type" evidence="12">
    <location>
        <begin position="118"/>
        <end position="146"/>
    </location>
</feature>
<evidence type="ECO:0000256" key="11">
    <source>
        <dbReference type="PROSITE-ProRule" id="PRU00042"/>
    </source>
</evidence>
<evidence type="ECO:0000313" key="14">
    <source>
        <dbReference type="Proteomes" id="UP000030742"/>
    </source>
</evidence>
<feature type="domain" description="C2H2-type" evidence="12">
    <location>
        <begin position="236"/>
        <end position="263"/>
    </location>
</feature>
<dbReference type="PROSITE" id="PS50157">
    <property type="entry name" value="ZINC_FINGER_C2H2_2"/>
    <property type="match status" value="10"/>
</dbReference>
<evidence type="ECO:0000256" key="7">
    <source>
        <dbReference type="ARBA" id="ARBA00023125"/>
    </source>
</evidence>
<feature type="domain" description="C2H2-type" evidence="12">
    <location>
        <begin position="179"/>
        <end position="207"/>
    </location>
</feature>
<comment type="subcellular location">
    <subcellularLocation>
        <location evidence="1">Nucleus</location>
    </subcellularLocation>
</comment>
<feature type="domain" description="C2H2-type" evidence="12">
    <location>
        <begin position="208"/>
        <end position="235"/>
    </location>
</feature>
<dbReference type="GO" id="GO:0005634">
    <property type="term" value="C:nucleus"/>
    <property type="evidence" value="ECO:0007669"/>
    <property type="project" value="UniProtKB-SubCell"/>
</dbReference>
<feature type="domain" description="C2H2-type" evidence="12">
    <location>
        <begin position="30"/>
        <end position="53"/>
    </location>
</feature>
<evidence type="ECO:0000256" key="1">
    <source>
        <dbReference type="ARBA" id="ARBA00004123"/>
    </source>
</evidence>
<dbReference type="Pfam" id="PF00096">
    <property type="entry name" value="zf-C2H2"/>
    <property type="match status" value="5"/>
</dbReference>
<evidence type="ECO:0000256" key="8">
    <source>
        <dbReference type="ARBA" id="ARBA00023163"/>
    </source>
</evidence>
<accession>U4UDI1</accession>
<dbReference type="GO" id="GO:0008270">
    <property type="term" value="F:zinc ion binding"/>
    <property type="evidence" value="ECO:0007669"/>
    <property type="project" value="UniProtKB-KW"/>
</dbReference>
<keyword evidence="4 11" id="KW-0863">Zinc-finger</keyword>
<organism evidence="13 14">
    <name type="scientific">Dendroctonus ponderosae</name>
    <name type="common">Mountain pine beetle</name>
    <dbReference type="NCBI Taxonomy" id="77166"/>
    <lineage>
        <taxon>Eukaryota</taxon>
        <taxon>Metazoa</taxon>
        <taxon>Ecdysozoa</taxon>
        <taxon>Arthropoda</taxon>
        <taxon>Hexapoda</taxon>
        <taxon>Insecta</taxon>
        <taxon>Pterygota</taxon>
        <taxon>Neoptera</taxon>
        <taxon>Endopterygota</taxon>
        <taxon>Coleoptera</taxon>
        <taxon>Polyphaga</taxon>
        <taxon>Cucujiformia</taxon>
        <taxon>Curculionidae</taxon>
        <taxon>Scolytinae</taxon>
        <taxon>Dendroctonus</taxon>
    </lineage>
</organism>
<evidence type="ECO:0000256" key="5">
    <source>
        <dbReference type="ARBA" id="ARBA00022833"/>
    </source>
</evidence>
<sequence>MLLRYNFQVGYISMLNQYDLLKVKIEKEEFICDLCNKGFAKSYQLSYHVKTRHQDAAFECSTCGKKFKTTRQLVAHTRCHATIKKEKELYQCEICKKVLGSKQGLVSHTKRHLKIYDMTCEFCGKGFFCAGSLRLHVNSKHTGKSNFVCNVCSRPCYDKTALKNHMVKHTAEYKNRSKVKCTQCGQEFLDDKYLRIHLKKKHVPDNRFVCDLCGKKLYSKSGLVDHMNVHKGLKPHKCEFCGIGFANSTTLRLHVRRHTGHRPYKCKLCDRAFNQSHSLKVHLRLHTGEKPFSCNVCARSFVSTSVLKSHMKCNHKID</sequence>
<evidence type="ECO:0000256" key="9">
    <source>
        <dbReference type="ARBA" id="ARBA00023242"/>
    </source>
</evidence>
<keyword evidence="3" id="KW-0677">Repeat</keyword>
<proteinExistence type="inferred from homology"/>
<dbReference type="InterPro" id="IPR013087">
    <property type="entry name" value="Znf_C2H2_type"/>
</dbReference>
<dbReference type="PANTHER" id="PTHR24388:SF54">
    <property type="entry name" value="PROTEIN ESCARGOT"/>
    <property type="match status" value="1"/>
</dbReference>
<dbReference type="Proteomes" id="UP000030742">
    <property type="component" value="Unassembled WGS sequence"/>
</dbReference>
<keyword evidence="2" id="KW-0479">Metal-binding</keyword>
<keyword evidence="5" id="KW-0862">Zinc</keyword>
<evidence type="ECO:0000256" key="2">
    <source>
        <dbReference type="ARBA" id="ARBA00022723"/>
    </source>
</evidence>
<feature type="domain" description="C2H2-type" evidence="12">
    <location>
        <begin position="147"/>
        <end position="174"/>
    </location>
</feature>
<dbReference type="SMART" id="SM00355">
    <property type="entry name" value="ZnF_C2H2"/>
    <property type="match status" value="10"/>
</dbReference>
<gene>
    <name evidence="13" type="ORF">D910_07697</name>
</gene>
<dbReference type="STRING" id="77166.U4UDI1"/>
<feature type="domain" description="C2H2-type" evidence="12">
    <location>
        <begin position="58"/>
        <end position="85"/>
    </location>
</feature>
<evidence type="ECO:0000256" key="6">
    <source>
        <dbReference type="ARBA" id="ARBA00023015"/>
    </source>
</evidence>
<dbReference type="PROSITE" id="PS00028">
    <property type="entry name" value="ZINC_FINGER_C2H2_1"/>
    <property type="match status" value="10"/>
</dbReference>
<feature type="domain" description="C2H2-type" evidence="12">
    <location>
        <begin position="90"/>
        <end position="112"/>
    </location>
</feature>
<comment type="similarity">
    <text evidence="10">Belongs to the snail C2H2-type zinc-finger protein family.</text>
</comment>
<keyword evidence="9" id="KW-0539">Nucleus</keyword>
<protein>
    <recommendedName>
        <fullName evidence="12">C2H2-type domain-containing protein</fullName>
    </recommendedName>
</protein>
<evidence type="ECO:0000256" key="4">
    <source>
        <dbReference type="ARBA" id="ARBA00022771"/>
    </source>
</evidence>
<dbReference type="EMBL" id="KB632230">
    <property type="protein sequence ID" value="ERL90348.1"/>
    <property type="molecule type" value="Genomic_DNA"/>
</dbReference>
<dbReference type="InterPro" id="IPR050527">
    <property type="entry name" value="Snail/Krueppel_Znf"/>
</dbReference>
<feature type="domain" description="C2H2-type" evidence="12">
    <location>
        <begin position="292"/>
        <end position="318"/>
    </location>
</feature>
<keyword evidence="8" id="KW-0804">Transcription</keyword>
<dbReference type="InterPro" id="IPR036236">
    <property type="entry name" value="Znf_C2H2_sf"/>
</dbReference>
<keyword evidence="6" id="KW-0805">Transcription regulation</keyword>
<evidence type="ECO:0000256" key="10">
    <source>
        <dbReference type="ARBA" id="ARBA00037948"/>
    </source>
</evidence>
<dbReference type="OrthoDB" id="6735276at2759"/>
<dbReference type="GO" id="GO:0000981">
    <property type="term" value="F:DNA-binding transcription factor activity, RNA polymerase II-specific"/>
    <property type="evidence" value="ECO:0007669"/>
    <property type="project" value="TreeGrafter"/>
</dbReference>